<comment type="caution">
    <text evidence="1">The sequence shown here is derived from an EMBL/GenBank/DDBJ whole genome shotgun (WGS) entry which is preliminary data.</text>
</comment>
<reference evidence="1 2" key="1">
    <citation type="submission" date="2016-07" db="EMBL/GenBank/DDBJ databases">
        <title>Characterization of isolates of Eisenbergiella tayi derived from blood cultures, using whole genome sequencing.</title>
        <authorList>
            <person name="Burdz T."/>
            <person name="Wiebe D."/>
            <person name="Huynh C."/>
            <person name="Bernard K."/>
        </authorList>
    </citation>
    <scope>NUCLEOTIDE SEQUENCE [LARGE SCALE GENOMIC DNA]</scope>
    <source>
        <strain evidence="1 2">NML 110608</strain>
    </source>
</reference>
<dbReference type="Pfam" id="PF07505">
    <property type="entry name" value="DUF5131"/>
    <property type="match status" value="1"/>
</dbReference>
<evidence type="ECO:0000313" key="2">
    <source>
        <dbReference type="Proteomes" id="UP000094067"/>
    </source>
</evidence>
<dbReference type="EMBL" id="MCGH01000003">
    <property type="protein sequence ID" value="ODM03551.1"/>
    <property type="molecule type" value="Genomic_DNA"/>
</dbReference>
<dbReference type="AlphaFoldDB" id="A0A1E3A579"/>
<proteinExistence type="predicted"/>
<protein>
    <submittedName>
        <fullName evidence="1">Phage protein Gp37/Gp68</fullName>
    </submittedName>
</protein>
<dbReference type="PATRIC" id="fig|1432052.4.peg.4825"/>
<gene>
    <name evidence="1" type="ORF">BEI61_04349</name>
</gene>
<name>A0A1E3A579_9FIRM</name>
<sequence length="240" mass="27744">MNWEPWTGCYKISDGCTNCYFYGPHAKRYGQNNVEKTDKFDWPIRKNAKGEYNIKGNKILATCFATDFFLPEADEWRKEVWAMIRERTDIDFLILTKRIDRFLVSLPEDWGGGYDNVNIGCTVENQAKADERLPLFLSYPIKRRFIACAPLLEAIDLTPYLDGVEHVTVGGETGRDARECDYDWVLDIREQCVKADVTFWFKNTGSLFKYDGAVQKINPYKQTGMAKELGINILNGKRLF</sequence>
<evidence type="ECO:0000313" key="1">
    <source>
        <dbReference type="EMBL" id="ODM03551.1"/>
    </source>
</evidence>
<organism evidence="1 2">
    <name type="scientific">Eisenbergiella tayi</name>
    <dbReference type="NCBI Taxonomy" id="1432052"/>
    <lineage>
        <taxon>Bacteria</taxon>
        <taxon>Bacillati</taxon>
        <taxon>Bacillota</taxon>
        <taxon>Clostridia</taxon>
        <taxon>Lachnospirales</taxon>
        <taxon>Lachnospiraceae</taxon>
        <taxon>Eisenbergiella</taxon>
    </lineage>
</organism>
<dbReference type="RefSeq" id="WP_069153991.1">
    <property type="nucleotide sequence ID" value="NZ_MCGH01000003.1"/>
</dbReference>
<dbReference type="InterPro" id="IPR011101">
    <property type="entry name" value="DUF5131"/>
</dbReference>
<dbReference type="Proteomes" id="UP000094067">
    <property type="component" value="Unassembled WGS sequence"/>
</dbReference>
<accession>A0A1E3A579</accession>